<dbReference type="OrthoDB" id="9793216at2"/>
<evidence type="ECO:0000259" key="1">
    <source>
        <dbReference type="Pfam" id="PF12867"/>
    </source>
</evidence>
<dbReference type="EMBL" id="FNFO01000009">
    <property type="protein sequence ID" value="SDL96550.1"/>
    <property type="molecule type" value="Genomic_DNA"/>
</dbReference>
<dbReference type="InterPro" id="IPR024775">
    <property type="entry name" value="DinB-like"/>
</dbReference>
<dbReference type="SUPFAM" id="SSF109854">
    <property type="entry name" value="DinB/YfiT-like putative metalloenzymes"/>
    <property type="match status" value="1"/>
</dbReference>
<keyword evidence="3" id="KW-1185">Reference proteome</keyword>
<gene>
    <name evidence="2" type="ORF">SAMN05421823_109153</name>
</gene>
<reference evidence="2 3" key="1">
    <citation type="submission" date="2016-10" db="EMBL/GenBank/DDBJ databases">
        <authorList>
            <person name="de Groot N.N."/>
        </authorList>
    </citation>
    <scope>NUCLEOTIDE SEQUENCE [LARGE SCALE GENOMIC DNA]</scope>
    <source>
        <strain evidence="2 3">DSM 25186</strain>
    </source>
</reference>
<accession>A0A1G9PCQ3</accession>
<dbReference type="STRING" id="1075417.SAMN05421823_109153"/>
<feature type="domain" description="DinB-like" evidence="1">
    <location>
        <begin position="34"/>
        <end position="164"/>
    </location>
</feature>
<name>A0A1G9PCQ3_9BACT</name>
<dbReference type="Proteomes" id="UP000198510">
    <property type="component" value="Unassembled WGS sequence"/>
</dbReference>
<protein>
    <submittedName>
        <fullName evidence="2">DinB superfamily protein</fullName>
    </submittedName>
</protein>
<proteinExistence type="predicted"/>
<dbReference type="Pfam" id="PF12867">
    <property type="entry name" value="DinB_2"/>
    <property type="match status" value="1"/>
</dbReference>
<dbReference type="InterPro" id="IPR034660">
    <property type="entry name" value="DinB/YfiT-like"/>
</dbReference>
<dbReference type="AlphaFoldDB" id="A0A1G9PCQ3"/>
<dbReference type="Gene3D" id="1.20.120.450">
    <property type="entry name" value="dinb family like domain"/>
    <property type="match status" value="1"/>
</dbReference>
<organism evidence="2 3">
    <name type="scientific">Catalinimonas alkaloidigena</name>
    <dbReference type="NCBI Taxonomy" id="1075417"/>
    <lineage>
        <taxon>Bacteria</taxon>
        <taxon>Pseudomonadati</taxon>
        <taxon>Bacteroidota</taxon>
        <taxon>Cytophagia</taxon>
        <taxon>Cytophagales</taxon>
        <taxon>Catalimonadaceae</taxon>
        <taxon>Catalinimonas</taxon>
    </lineage>
</organism>
<evidence type="ECO:0000313" key="2">
    <source>
        <dbReference type="EMBL" id="SDL96550.1"/>
    </source>
</evidence>
<evidence type="ECO:0000313" key="3">
    <source>
        <dbReference type="Proteomes" id="UP000198510"/>
    </source>
</evidence>
<dbReference type="RefSeq" id="WP_089685685.1">
    <property type="nucleotide sequence ID" value="NZ_FNFO01000009.1"/>
</dbReference>
<sequence length="173" mass="19717">MQLSPPTSDEYAPFYATYVSQVSPDGLTSTLPQQHTVLQYLKHLSDDQAQFRYAPGKWSVKEVIGHMADTERIFAYRLLRIGRGDQTPLPGFDQNPYVEAAQFDRRSIADLVEEFMEVRTATLRLFHTLQPADWERRGTASQAPVSARALAYIIAGHAQHHLGILRERYALTW</sequence>